<accession>A0A815Q3P6</accession>
<proteinExistence type="predicted"/>
<protein>
    <recommendedName>
        <fullName evidence="2">C2H2-type domain-containing protein</fullName>
    </recommendedName>
</protein>
<feature type="region of interest" description="Disordered" evidence="1">
    <location>
        <begin position="1450"/>
        <end position="1514"/>
    </location>
</feature>
<evidence type="ECO:0000313" key="3">
    <source>
        <dbReference type="EMBL" id="CAF1458368.1"/>
    </source>
</evidence>
<feature type="domain" description="C2H2-type" evidence="2">
    <location>
        <begin position="6"/>
        <end position="31"/>
    </location>
</feature>
<reference evidence="3" key="1">
    <citation type="submission" date="2021-02" db="EMBL/GenBank/DDBJ databases">
        <authorList>
            <person name="Nowell W R."/>
        </authorList>
    </citation>
    <scope>NUCLEOTIDE SEQUENCE</scope>
</reference>
<name>A0A815Q3P6_9BILA</name>
<feature type="region of interest" description="Disordered" evidence="1">
    <location>
        <begin position="898"/>
        <end position="947"/>
    </location>
</feature>
<dbReference type="InterPro" id="IPR013087">
    <property type="entry name" value="Znf_C2H2_type"/>
</dbReference>
<feature type="compositionally biased region" description="Polar residues" evidence="1">
    <location>
        <begin position="929"/>
        <end position="947"/>
    </location>
</feature>
<gene>
    <name evidence="3" type="ORF">CJN711_LOCUS24961</name>
</gene>
<comment type="caution">
    <text evidence="3">The sequence shown here is derived from an EMBL/GenBank/DDBJ whole genome shotgun (WGS) entry which is preliminary data.</text>
</comment>
<feature type="domain" description="C2H2-type" evidence="2">
    <location>
        <begin position="39"/>
        <end position="65"/>
    </location>
</feature>
<sequence>MSQQHYFCPLCISSSVFHNYRTLFTHIRNEHREKSTFNIRCELDVSCGSRYSSFDSYRRHIYRCHRSLIDSFDNNDTPSSNTYDIVDDLENLFSHPTFSDESYAINDPESCIYPDEELDDTDREFLNFDSTAVSIANERVNFGKLAQFYTRFLLELREYHLLPQNVVQSISSKICSLFDIIIKLVKTKASSSFISIIDMEAVFTHVSFIINSVSKSEYNFLKQCKNDFDYQPPTEIKLTTNEELAYYIPLKQSLFCMLQNGQLLQATIDNINSLSTRAAKDNDLILSNRQSRSVKSNLSRQTNSNSLLLKLYSDGIGITNPIGAKKDSHKFTCFYYLLDDLPDIVRSQVNSIGLHCICYTKHLNNDNNRSILMNILVEDLNKLQTEGITIPCLSSRIYFVFSTLSGDNLASNEVGGFQKSFSSGGFCRHCFVTYEQRHIPLTEISFVPRTRIKHDMIVNKVIANNDGQIIQGVKNESWLKDLIGFHATESLPPDIMHDIAEGVCPLIINALLKEVIQQRLLTYSDIEQRTSCFIYGFYDSSNKPPPVKRQQLIHSTIAGTASQKLCFFRLFPIIFHDIIGDLTLLPLYTILREIISYIYANPLRKSWLPYLDGLCKQFHCLMIEHLPDRVTPKVHFLTEYTRSIEMHGLPILNSCMRFEAKHLYFKQIAIRTFNFKNPLLTLTKRHQLRYCMLNNSNSFCYSSSITVRSSKSIEWSKLSIPVRRLLINFINETDLIYECTSIYYHHMNVRTGSIVVHHLAHAEEIPIFCQIHHLLNIQEKTTIIAEMLNTISFDENLCSYEVEFSGTLVTIDIEHCFDIHPHCLDMYDVEHVHYINLLTHEDIDGSTLVLLQHNDIAEIFPRIKDRVKFIDQRAKLASNLNEQNENTDETTTINVFDSTSSSSASSFKPVDSSPENDTLDSSVLREKSQSNNDIHQTTDANLSSSINFPDDNDNIYTTAKLPSDYQGPDLPIRIQHYIDDDNIAKFNPHTALRGELLSLVFDDVTKSHKLLYPSNDEYLTMAKCLVQKLRVPPALYNDSVKEWHESIKQKFKRERKPLQVTTNLVKSKQEKYGNGKTNGRPKRKSTILQAERRTDDIPIIRMADQQNENLLSIVDQMKLELLKDDPDLDMFHNLWQQSFNIRRLCIRDLTVPEILERFPGYHLSEMILAEVKDCAGLSLEDNVNDLLPKFFNHLPENNCFLSDVLPIRVIRILCKIFGDPVGNVFTHEDVLVPYPCMKIHDDRFELYLDFCLITQTTSCFTALALLLSLYYVFEIRFGLHNRSCRLLYGILFEDSHYLNKALKNLLHNWQYKIVNRPMMKRQAMVTNLIENSTQQSIVNKNSSSSNNSNEIVGESRKQMEQDQYSSSNLNLARSTNIDQQSLTQHMDDDLNQHMDDDLNQNMDDDEELKPLSIASPFSTSQCSSPVIIQNQTTSSFITEDYSNNIYSEKTRKIHHSNKPSSKQQCEDEPDTYTEEKESHSAAIKRKRKQEISSSSTTTTAKQSARLAAKRIRIE</sequence>
<dbReference type="EMBL" id="CAJNOV010011717">
    <property type="protein sequence ID" value="CAF1458368.1"/>
    <property type="molecule type" value="Genomic_DNA"/>
</dbReference>
<feature type="compositionally biased region" description="Low complexity" evidence="1">
    <location>
        <begin position="1339"/>
        <end position="1349"/>
    </location>
</feature>
<evidence type="ECO:0000259" key="2">
    <source>
        <dbReference type="SMART" id="SM00355"/>
    </source>
</evidence>
<dbReference type="SMART" id="SM00355">
    <property type="entry name" value="ZnF_C2H2"/>
    <property type="match status" value="2"/>
</dbReference>
<feature type="region of interest" description="Disordered" evidence="1">
    <location>
        <begin position="1336"/>
        <end position="1363"/>
    </location>
</feature>
<organism evidence="3 4">
    <name type="scientific">Rotaria magnacalcarata</name>
    <dbReference type="NCBI Taxonomy" id="392030"/>
    <lineage>
        <taxon>Eukaryota</taxon>
        <taxon>Metazoa</taxon>
        <taxon>Spiralia</taxon>
        <taxon>Gnathifera</taxon>
        <taxon>Rotifera</taxon>
        <taxon>Eurotatoria</taxon>
        <taxon>Bdelloidea</taxon>
        <taxon>Philodinida</taxon>
        <taxon>Philodinidae</taxon>
        <taxon>Rotaria</taxon>
    </lineage>
</organism>
<dbReference type="Proteomes" id="UP000663855">
    <property type="component" value="Unassembled WGS sequence"/>
</dbReference>
<feature type="compositionally biased region" description="Low complexity" evidence="1">
    <location>
        <begin position="898"/>
        <end position="913"/>
    </location>
</feature>
<evidence type="ECO:0000313" key="4">
    <source>
        <dbReference type="Proteomes" id="UP000663855"/>
    </source>
</evidence>
<evidence type="ECO:0000256" key="1">
    <source>
        <dbReference type="SAM" id="MobiDB-lite"/>
    </source>
</evidence>